<evidence type="ECO:0000256" key="4">
    <source>
        <dbReference type="RuleBase" id="RU362118"/>
    </source>
</evidence>
<keyword evidence="6" id="KW-1185">Reference proteome</keyword>
<feature type="modified residue" description="N6-(pyridoxal phosphate)lysine" evidence="3">
    <location>
        <position position="256"/>
    </location>
</feature>
<dbReference type="GO" id="GO:0019346">
    <property type="term" value="P:transsulfuration"/>
    <property type="evidence" value="ECO:0007669"/>
    <property type="project" value="InterPro"/>
</dbReference>
<protein>
    <submittedName>
        <fullName evidence="5">Cystathionine gamma-synthase</fullName>
    </submittedName>
</protein>
<proteinExistence type="inferred from homology"/>
<dbReference type="InterPro" id="IPR015422">
    <property type="entry name" value="PyrdxlP-dep_Trfase_small"/>
</dbReference>
<dbReference type="CDD" id="cd00614">
    <property type="entry name" value="CGS_like"/>
    <property type="match status" value="1"/>
</dbReference>
<keyword evidence="2 3" id="KW-0663">Pyridoxal phosphate</keyword>
<evidence type="ECO:0000256" key="2">
    <source>
        <dbReference type="ARBA" id="ARBA00022898"/>
    </source>
</evidence>
<dbReference type="Gene3D" id="3.40.640.10">
    <property type="entry name" value="Type I PLP-dependent aspartate aminotransferase-like (Major domain)"/>
    <property type="match status" value="1"/>
</dbReference>
<evidence type="ECO:0000256" key="1">
    <source>
        <dbReference type="ARBA" id="ARBA00001933"/>
    </source>
</evidence>
<comment type="caution">
    <text evidence="5">The sequence shown here is derived from an EMBL/GenBank/DDBJ whole genome shotgun (WGS) entry which is preliminary data.</text>
</comment>
<dbReference type="GO" id="GO:0005737">
    <property type="term" value="C:cytoplasm"/>
    <property type="evidence" value="ECO:0007669"/>
    <property type="project" value="TreeGrafter"/>
</dbReference>
<dbReference type="Proteomes" id="UP001431209">
    <property type="component" value="Unassembled WGS sequence"/>
</dbReference>
<evidence type="ECO:0000313" key="6">
    <source>
        <dbReference type="Proteomes" id="UP001431209"/>
    </source>
</evidence>
<dbReference type="SUPFAM" id="SSF53383">
    <property type="entry name" value="PLP-dependent transferases"/>
    <property type="match status" value="1"/>
</dbReference>
<dbReference type="InterPro" id="IPR015424">
    <property type="entry name" value="PyrdxlP-dep_Trfase"/>
</dbReference>
<dbReference type="FunFam" id="3.40.640.10:FF:000046">
    <property type="entry name" value="Cystathionine gamma-lyase"/>
    <property type="match status" value="1"/>
</dbReference>
<dbReference type="EMBL" id="JAOPGA020001482">
    <property type="protein sequence ID" value="KAL0488854.1"/>
    <property type="molecule type" value="Genomic_DNA"/>
</dbReference>
<sequence>MHRIDIIREHLRSDVEPNNKSTLMNNTSSKHSQKEQILKNAHFSTRAVSKGYVHSSGFESALPTPIVASSTFELDDVNHGAELSAKRQVEGKSPFLYSRWSNPTSQSAASQITRLEEGFGTHLCSSGMAAISTVLFGLLSKGDHIIVFTPVYGGTHEILSAELPRYGIDVTWVNDHHNNPNAMEEYSKLVIKGRTKVIYSESPGNPTLSITDLLLVSALGIKHDLVSVVDSTFASPYNQTPIATCGMDVVIHSCSKYMGGHSDLIAGSITSRTEDLHLKFFQQLKLFGGVLGPFDSFLLARGIKTLDVRMERHNRNAQLVAEFLNSHEKIDKVFYPGLKQHPQHELATEQMKGYGGMVSFEVRGGVEAGIKLVENLKLIVLAVSLGGVETLVEQPSTMTHGMVSKVEREKFNPFIGWLRTLFRHYSRFEKCIR</sequence>
<dbReference type="PANTHER" id="PTHR11808">
    <property type="entry name" value="TRANS-SULFURATION ENZYME FAMILY MEMBER"/>
    <property type="match status" value="1"/>
</dbReference>
<dbReference type="AlphaFoldDB" id="A0AAW2ZHQ3"/>
<dbReference type="PIRSF" id="PIRSF001434">
    <property type="entry name" value="CGS"/>
    <property type="match status" value="1"/>
</dbReference>
<comment type="cofactor">
    <cofactor evidence="1 4">
        <name>pyridoxal 5'-phosphate</name>
        <dbReference type="ChEBI" id="CHEBI:597326"/>
    </cofactor>
</comment>
<dbReference type="InterPro" id="IPR015421">
    <property type="entry name" value="PyrdxlP-dep_Trfase_major"/>
</dbReference>
<gene>
    <name evidence="5" type="ORF">AKO1_013135</name>
</gene>
<dbReference type="InterPro" id="IPR000277">
    <property type="entry name" value="Cys/Met-Metab_PyrdxlP-dep_enz"/>
</dbReference>
<dbReference type="Gene3D" id="3.90.1150.10">
    <property type="entry name" value="Aspartate Aminotransferase, domain 1"/>
    <property type="match status" value="1"/>
</dbReference>
<dbReference type="GO" id="GO:0030170">
    <property type="term" value="F:pyridoxal phosphate binding"/>
    <property type="evidence" value="ECO:0007669"/>
    <property type="project" value="InterPro"/>
</dbReference>
<organism evidence="5 6">
    <name type="scientific">Acrasis kona</name>
    <dbReference type="NCBI Taxonomy" id="1008807"/>
    <lineage>
        <taxon>Eukaryota</taxon>
        <taxon>Discoba</taxon>
        <taxon>Heterolobosea</taxon>
        <taxon>Tetramitia</taxon>
        <taxon>Eutetramitia</taxon>
        <taxon>Acrasidae</taxon>
        <taxon>Acrasis</taxon>
    </lineage>
</organism>
<evidence type="ECO:0000313" key="5">
    <source>
        <dbReference type="EMBL" id="KAL0488854.1"/>
    </source>
</evidence>
<dbReference type="Pfam" id="PF01053">
    <property type="entry name" value="Cys_Met_Meta_PP"/>
    <property type="match status" value="1"/>
</dbReference>
<name>A0AAW2ZHQ3_9EUKA</name>
<comment type="similarity">
    <text evidence="4">Belongs to the trans-sulfuration enzymes family.</text>
</comment>
<dbReference type="GO" id="GO:0016846">
    <property type="term" value="F:carbon-sulfur lyase activity"/>
    <property type="evidence" value="ECO:0007669"/>
    <property type="project" value="TreeGrafter"/>
</dbReference>
<evidence type="ECO:0000256" key="3">
    <source>
        <dbReference type="PIRSR" id="PIRSR001434-2"/>
    </source>
</evidence>
<reference evidence="5 6" key="1">
    <citation type="submission" date="2024-03" db="EMBL/GenBank/DDBJ databases">
        <title>The Acrasis kona genome and developmental transcriptomes reveal deep origins of eukaryotic multicellular pathways.</title>
        <authorList>
            <person name="Sheikh S."/>
            <person name="Fu C.-J."/>
            <person name="Brown M.W."/>
            <person name="Baldauf S.L."/>
        </authorList>
    </citation>
    <scope>NUCLEOTIDE SEQUENCE [LARGE SCALE GENOMIC DNA]</scope>
    <source>
        <strain evidence="5 6">ATCC MYA-3509</strain>
    </source>
</reference>
<dbReference type="PANTHER" id="PTHR11808:SF80">
    <property type="entry name" value="CYSTATHIONINE GAMMA-LYASE"/>
    <property type="match status" value="1"/>
</dbReference>
<accession>A0AAW2ZHQ3</accession>